<dbReference type="Pfam" id="PF01553">
    <property type="entry name" value="Acyltransferase"/>
    <property type="match status" value="1"/>
</dbReference>
<dbReference type="SUPFAM" id="SSF69593">
    <property type="entry name" value="Glycerol-3-phosphate (1)-acyltransferase"/>
    <property type="match status" value="1"/>
</dbReference>
<proteinExistence type="inferred from homology"/>
<dbReference type="InterPro" id="IPR000873">
    <property type="entry name" value="AMP-dep_synth/lig_dom"/>
</dbReference>
<protein>
    <submittedName>
        <fullName evidence="5">1-acyl-sn-glycerol-3-phosphate acyltransferases</fullName>
    </submittedName>
</protein>
<gene>
    <name evidence="5" type="ORF">SAMN05444414_13416</name>
</gene>
<dbReference type="InterPro" id="IPR020845">
    <property type="entry name" value="AMP-binding_CS"/>
</dbReference>
<comment type="similarity">
    <text evidence="1">Belongs to the ATP-dependent AMP-binding enzyme family.</text>
</comment>
<dbReference type="PROSITE" id="PS50075">
    <property type="entry name" value="CARRIER"/>
    <property type="match status" value="1"/>
</dbReference>
<dbReference type="STRING" id="1054996.SAMN05444414_13416"/>
<dbReference type="SUPFAM" id="SSF56801">
    <property type="entry name" value="Acetyl-CoA synthetase-like"/>
    <property type="match status" value="1"/>
</dbReference>
<dbReference type="GO" id="GO:0070566">
    <property type="term" value="F:adenylyltransferase activity"/>
    <property type="evidence" value="ECO:0007669"/>
    <property type="project" value="TreeGrafter"/>
</dbReference>
<feature type="domain" description="Carrier" evidence="4">
    <location>
        <begin position="18"/>
        <end position="99"/>
    </location>
</feature>
<keyword evidence="3" id="KW-0472">Membrane</keyword>
<dbReference type="FunFam" id="3.40.50.12780:FF:000013">
    <property type="entry name" value="Long-chain-fatty-acid--AMP ligase FadD32"/>
    <property type="match status" value="1"/>
</dbReference>
<dbReference type="SMART" id="SM00563">
    <property type="entry name" value="PlsC"/>
    <property type="match status" value="1"/>
</dbReference>
<dbReference type="GO" id="GO:0016746">
    <property type="term" value="F:acyltransferase activity"/>
    <property type="evidence" value="ECO:0007669"/>
    <property type="project" value="UniProtKB-KW"/>
</dbReference>
<reference evidence="6" key="1">
    <citation type="submission" date="2016-11" db="EMBL/GenBank/DDBJ databases">
        <authorList>
            <person name="Varghese N."/>
            <person name="Submissions S."/>
        </authorList>
    </citation>
    <scope>NUCLEOTIDE SEQUENCE [LARGE SCALE GENOMIC DNA]</scope>
    <source>
        <strain evidence="6">DSM 29327</strain>
    </source>
</reference>
<dbReference type="AlphaFoldDB" id="A0A1M7D4F3"/>
<dbReference type="PANTHER" id="PTHR22754">
    <property type="entry name" value="DISCO-INTERACTING PROTEIN 2 DIP2 -RELATED"/>
    <property type="match status" value="1"/>
</dbReference>
<dbReference type="InterPro" id="IPR009081">
    <property type="entry name" value="PP-bd_ACP"/>
</dbReference>
<dbReference type="Pfam" id="PF00550">
    <property type="entry name" value="PP-binding"/>
    <property type="match status" value="1"/>
</dbReference>
<feature type="transmembrane region" description="Helical" evidence="3">
    <location>
        <begin position="716"/>
        <end position="738"/>
    </location>
</feature>
<dbReference type="CDD" id="cd07989">
    <property type="entry name" value="LPLAT_AGPAT-like"/>
    <property type="match status" value="1"/>
</dbReference>
<dbReference type="PROSITE" id="PS00455">
    <property type="entry name" value="AMP_BINDING"/>
    <property type="match status" value="1"/>
</dbReference>
<dbReference type="Gene3D" id="3.30.300.30">
    <property type="match status" value="1"/>
</dbReference>
<dbReference type="CDD" id="cd05931">
    <property type="entry name" value="FAAL"/>
    <property type="match status" value="1"/>
</dbReference>
<dbReference type="GO" id="GO:0006633">
    <property type="term" value="P:fatty acid biosynthetic process"/>
    <property type="evidence" value="ECO:0007669"/>
    <property type="project" value="TreeGrafter"/>
</dbReference>
<dbReference type="Gene3D" id="3.40.50.12780">
    <property type="entry name" value="N-terminal domain of ligase-like"/>
    <property type="match status" value="1"/>
</dbReference>
<keyword evidence="3" id="KW-0812">Transmembrane</keyword>
<evidence type="ECO:0000256" key="2">
    <source>
        <dbReference type="ARBA" id="ARBA00022598"/>
    </source>
</evidence>
<evidence type="ECO:0000256" key="3">
    <source>
        <dbReference type="SAM" id="Phobius"/>
    </source>
</evidence>
<dbReference type="Pfam" id="PF00501">
    <property type="entry name" value="AMP-binding"/>
    <property type="match status" value="1"/>
</dbReference>
<evidence type="ECO:0000256" key="1">
    <source>
        <dbReference type="ARBA" id="ARBA00006432"/>
    </source>
</evidence>
<keyword evidence="5" id="KW-0808">Transferase</keyword>
<dbReference type="InterPro" id="IPR045851">
    <property type="entry name" value="AMP-bd_C_sf"/>
</dbReference>
<keyword evidence="5" id="KW-0012">Acyltransferase</keyword>
<dbReference type="SUPFAM" id="SSF47336">
    <property type="entry name" value="ACP-like"/>
    <property type="match status" value="1"/>
</dbReference>
<dbReference type="GO" id="GO:0016874">
    <property type="term" value="F:ligase activity"/>
    <property type="evidence" value="ECO:0007669"/>
    <property type="project" value="UniProtKB-KW"/>
</dbReference>
<dbReference type="PANTHER" id="PTHR22754:SF32">
    <property type="entry name" value="DISCO-INTERACTING PROTEIN 2"/>
    <property type="match status" value="1"/>
</dbReference>
<dbReference type="Gene3D" id="1.10.1200.10">
    <property type="entry name" value="ACP-like"/>
    <property type="match status" value="1"/>
</dbReference>
<dbReference type="GO" id="GO:0071766">
    <property type="term" value="P:Actinobacterium-type cell wall biogenesis"/>
    <property type="evidence" value="ECO:0007669"/>
    <property type="project" value="UniProtKB-ARBA"/>
</dbReference>
<keyword evidence="6" id="KW-1185">Reference proteome</keyword>
<accession>A0A1M7D4F3</accession>
<dbReference type="EMBL" id="FRBN01000034">
    <property type="protein sequence ID" value="SHL74334.1"/>
    <property type="molecule type" value="Genomic_DNA"/>
</dbReference>
<dbReference type="InterPro" id="IPR036736">
    <property type="entry name" value="ACP-like_sf"/>
</dbReference>
<name>A0A1M7D4F3_9RHOB</name>
<dbReference type="RefSeq" id="WP_084732945.1">
    <property type="nucleotide sequence ID" value="NZ_FRBN01000034.1"/>
</dbReference>
<dbReference type="InterPro" id="IPR040097">
    <property type="entry name" value="FAAL/FAAC"/>
</dbReference>
<organism evidence="5 6">
    <name type="scientific">Roseovarius marisflavi</name>
    <dbReference type="NCBI Taxonomy" id="1054996"/>
    <lineage>
        <taxon>Bacteria</taxon>
        <taxon>Pseudomonadati</taxon>
        <taxon>Pseudomonadota</taxon>
        <taxon>Alphaproteobacteria</taxon>
        <taxon>Rhodobacterales</taxon>
        <taxon>Roseobacteraceae</taxon>
        <taxon>Roseovarius</taxon>
    </lineage>
</organism>
<dbReference type="InterPro" id="IPR042099">
    <property type="entry name" value="ANL_N_sf"/>
</dbReference>
<dbReference type="OrthoDB" id="9803968at2"/>
<dbReference type="Proteomes" id="UP000184191">
    <property type="component" value="Unassembled WGS sequence"/>
</dbReference>
<evidence type="ECO:0000313" key="6">
    <source>
        <dbReference type="Proteomes" id="UP000184191"/>
    </source>
</evidence>
<keyword evidence="3" id="KW-1133">Transmembrane helix</keyword>
<dbReference type="InterPro" id="IPR002123">
    <property type="entry name" value="Plipid/glycerol_acylTrfase"/>
</dbReference>
<sequence length="958" mass="104578">MTETSDSAGESDRAAGSTSVGDRVLRIIRDLAVELHPEWSKTLIVRDESDLDRNLGFDSLSRAELLLRINRDFNVRLADQLIVEAATARDIIDAVVAAVPGTRHEQAREVVRPIILPESNAPEDAQTLIEVLDFHVKMHAQRPHVYLWHSEDSEELCSYAGLDEAARVVAKGLSDHGVAPRERVAIMLPTGLDFFRAFFGVLMVGAVPVPIYPPLRRAQVEDHLRRQAGILNNAEAVMVITDELTHRVGGLLYGMVKSLKGVRTVAKLSALNQPIEAPFRTVPSDTALIQYTSGSTGDPKGVVLSHSNLLANIRAMGSAMEADSSDIFVSWLPLYHDMGLIGAWLGSLYYGVPAIIMSPLAFIADPSRWLWAIHRHRATLSAAPNFAFELCLKRISDKDIEGLDLSSLRMVVNGAEPVSPSTIARFTERFSKYGLAPTAMAPVYGLAESSVGLAFPPPRREPIIDRVERHALAEQGVARPAAADDATALEIVACGQPLPGHQVRIVDDTGHEAPERHEGRLEFKGPSVTRGYFRNPAKNKTLFNGDWADSGDLAYIAQGDIYITGRIKDVIIRAGRNVYPHELEEYVGNVEGVRKGCVAVIAGTDRATGSEKLIVVAETRLSEPRALSDLEARILDASAAILEIPPEEILLVPPHAVPKTSSGKIRRSTTREFYEAGTLGKPGSGLWWQLGRLAVSAAAGRLMRSVGTVGEFAYAGWWWCVLLLLAVFVWPLVIVLPVRSWRHSVLRGAVRTWFGLTGIRFEVEQLAKVPERDVVIVANHASYLDGAVISAAINVPLTFIVTERFGRQFMAGNFLRRLGAVFVADVATSPRKVEEAALAAVSAGERLVIFPEGRVRRMPGLLSFYPGAFQIAAKAGIPVMPVTLVGTRSVLRDSHQWFPRRAPISVRIGNPIWAEAEDFAAALDLSKAARAEILAHCREPDLGREEIEFGMARSGQAG</sequence>
<keyword evidence="2" id="KW-0436">Ligase</keyword>
<dbReference type="GO" id="GO:0005886">
    <property type="term" value="C:plasma membrane"/>
    <property type="evidence" value="ECO:0007669"/>
    <property type="project" value="TreeGrafter"/>
</dbReference>
<evidence type="ECO:0000313" key="5">
    <source>
        <dbReference type="EMBL" id="SHL74334.1"/>
    </source>
</evidence>
<evidence type="ECO:0000259" key="4">
    <source>
        <dbReference type="PROSITE" id="PS50075"/>
    </source>
</evidence>